<dbReference type="Proteomes" id="UP000033881">
    <property type="component" value="Unassembled WGS sequence"/>
</dbReference>
<evidence type="ECO:0000313" key="3">
    <source>
        <dbReference type="Proteomes" id="UP000033881"/>
    </source>
</evidence>
<feature type="transmembrane region" description="Helical" evidence="1">
    <location>
        <begin position="63"/>
        <end position="83"/>
    </location>
</feature>
<dbReference type="AlphaFoldDB" id="A0A0G0MBB6"/>
<protein>
    <submittedName>
        <fullName evidence="2">Uncharacterized protein</fullName>
    </submittedName>
</protein>
<gene>
    <name evidence="2" type="ORF">UT24_C0005G0048</name>
</gene>
<organism evidence="2 3">
    <name type="scientific">Candidatus Woesebacteria bacterium GW2011_GWB1_39_12</name>
    <dbReference type="NCBI Taxonomy" id="1618574"/>
    <lineage>
        <taxon>Bacteria</taxon>
        <taxon>Candidatus Woeseibacteriota</taxon>
    </lineage>
</organism>
<reference evidence="2 3" key="1">
    <citation type="journal article" date="2015" name="Nature">
        <title>rRNA introns, odd ribosomes, and small enigmatic genomes across a large radiation of phyla.</title>
        <authorList>
            <person name="Brown C.T."/>
            <person name="Hug L.A."/>
            <person name="Thomas B.C."/>
            <person name="Sharon I."/>
            <person name="Castelle C.J."/>
            <person name="Singh A."/>
            <person name="Wilkins M.J."/>
            <person name="Williams K.H."/>
            <person name="Banfield J.F."/>
        </authorList>
    </citation>
    <scope>NUCLEOTIDE SEQUENCE [LARGE SCALE GENOMIC DNA]</scope>
</reference>
<sequence>MKIKQIKSVFNIWRLLLPFLYIFILVHFLKDITQDILKISTPLDLFGDVKEDISFLSKPLQIIFYYGLGGLSFVIEAFLLIAIPKIIRRRQVSFLEKLVIGGILYLLVFLAICTLLDPRYKL</sequence>
<feature type="transmembrane region" description="Helical" evidence="1">
    <location>
        <begin position="95"/>
        <end position="117"/>
    </location>
</feature>
<name>A0A0G0MBB6_9BACT</name>
<keyword evidence="1" id="KW-1133">Transmembrane helix</keyword>
<dbReference type="EMBL" id="LBWB01000005">
    <property type="protein sequence ID" value="KKR01339.1"/>
    <property type="molecule type" value="Genomic_DNA"/>
</dbReference>
<comment type="caution">
    <text evidence="2">The sequence shown here is derived from an EMBL/GenBank/DDBJ whole genome shotgun (WGS) entry which is preliminary data.</text>
</comment>
<proteinExistence type="predicted"/>
<keyword evidence="1" id="KW-0472">Membrane</keyword>
<accession>A0A0G0MBB6</accession>
<evidence type="ECO:0000256" key="1">
    <source>
        <dbReference type="SAM" id="Phobius"/>
    </source>
</evidence>
<feature type="transmembrane region" description="Helical" evidence="1">
    <location>
        <begin position="12"/>
        <end position="29"/>
    </location>
</feature>
<dbReference type="STRING" id="1618574.UT24_C0005G0048"/>
<keyword evidence="1" id="KW-0812">Transmembrane</keyword>
<evidence type="ECO:0000313" key="2">
    <source>
        <dbReference type="EMBL" id="KKR01339.1"/>
    </source>
</evidence>